<evidence type="ECO:0000259" key="7">
    <source>
        <dbReference type="PROSITE" id="PS50887"/>
    </source>
</evidence>
<organism evidence="9 10">
    <name type="scientific">Cronobacter muytjensii</name>
    <dbReference type="NCBI Taxonomy" id="413501"/>
    <lineage>
        <taxon>Bacteria</taxon>
        <taxon>Pseudomonadati</taxon>
        <taxon>Pseudomonadota</taxon>
        <taxon>Gammaproteobacteria</taxon>
        <taxon>Enterobacterales</taxon>
        <taxon>Enterobacteriaceae</taxon>
        <taxon>Cronobacter</taxon>
    </lineage>
</organism>
<dbReference type="Proteomes" id="UP000244378">
    <property type="component" value="Unassembled WGS sequence"/>
</dbReference>
<reference evidence="8 11" key="2">
    <citation type="submission" date="2019-08" db="EMBL/GenBank/DDBJ databases">
        <title>Prevalence, distribution, and phylogeny of type two toxin-antitoxin genes possessed by Cronobacter species where C. sakazakii homologs follow sequence type lineages.</title>
        <authorList>
            <person name="Finkelstein S."/>
            <person name="Negrete F."/>
            <person name="Jang H."/>
            <person name="Gopinath G.R."/>
            <person name="Tall B.D."/>
        </authorList>
    </citation>
    <scope>NUCLEOTIDE SEQUENCE [LARGE SCALE GENOMIC DNA]</scope>
    <source>
        <strain evidence="8 11">MOD1_GK1257</strain>
    </source>
</reference>
<dbReference type="CDD" id="cd12914">
    <property type="entry name" value="PDC1_DGC_like"/>
    <property type="match status" value="1"/>
</dbReference>
<comment type="pathway">
    <text evidence="2">Purine metabolism; 3',5'-cyclic di-GMP biosynthesis.</text>
</comment>
<comment type="caution">
    <text evidence="9">The sequence shown here is derived from an EMBL/GenBank/DDBJ whole genome shotgun (WGS) entry which is preliminary data.</text>
</comment>
<keyword evidence="6" id="KW-0812">Transmembrane</keyword>
<dbReference type="Pfam" id="PF00990">
    <property type="entry name" value="GGDEF"/>
    <property type="match status" value="1"/>
</dbReference>
<keyword evidence="11" id="KW-1185">Reference proteome</keyword>
<dbReference type="EC" id="2.7.7.65" evidence="3"/>
<keyword evidence="4" id="KW-0547">Nucleotide-binding</keyword>
<dbReference type="EMBL" id="WAGD01000093">
    <property type="protein sequence ID" value="KAB0871844.1"/>
    <property type="molecule type" value="Genomic_DNA"/>
</dbReference>
<dbReference type="Gene3D" id="3.30.450.20">
    <property type="entry name" value="PAS domain"/>
    <property type="match status" value="2"/>
</dbReference>
<keyword evidence="4" id="KW-0342">GTP-binding</keyword>
<dbReference type="InterPro" id="IPR050469">
    <property type="entry name" value="Diguanylate_Cyclase"/>
</dbReference>
<dbReference type="PANTHER" id="PTHR45138">
    <property type="entry name" value="REGULATORY COMPONENTS OF SENSORY TRANSDUCTION SYSTEM"/>
    <property type="match status" value="1"/>
</dbReference>
<sequence>MTLRQFISYRLGLSTSLGRSLAVLIMFLLVGGIGTNILVFMHSWDDEIAQAANKAVNLSVAQVRQAEDTFMAVEQTLDDVRAAVSAGQSTTYHSFLVRLKGRQPLLDGLYFYNAQGAVKGSSSGIAGIPNDVTHNDYFRFHYENRQTGIHIGRVIRSLRSDELVIPVSMRVNDLSGGFAGVVLATIRLEYFQRFYSYFELGPRDMLALLLTDGSVLCVRPYDEAKIDINIAGSPLFTRELIRADRGTGTWVAALDGVERVFGFARTEKMPLVVVAGYDRAEVRMHWLSNNLPGMLSNLMLLIGFLIFSSVVFRKVRGSIRDQQELKQLRDELLKANQTFKSMAMADSLTGLANRRKFDTALAKVLADAAGTGNPVSLIMLDIDFFKRYNDSRGHAAGDACLRLISNTLQMVTLRTSDLVARYGGEEFAIVLPDTSGEEALALAQRAVMMVREKHLPHPSTELSEQVVTISAGCHTVKGNGREDAFSALIRGADTALYLAKNRGRNQAFRLPDTIAAGHDSSSNAA</sequence>
<keyword evidence="6" id="KW-1133">Transmembrane helix</keyword>
<name>A0A2T7AWN8_9ENTR</name>
<dbReference type="InterPro" id="IPR000160">
    <property type="entry name" value="GGDEF_dom"/>
</dbReference>
<dbReference type="InterPro" id="IPR043128">
    <property type="entry name" value="Rev_trsase/Diguanyl_cyclase"/>
</dbReference>
<dbReference type="Proteomes" id="UP000469927">
    <property type="component" value="Unassembled WGS sequence"/>
</dbReference>
<dbReference type="CDD" id="cd01949">
    <property type="entry name" value="GGDEF"/>
    <property type="match status" value="1"/>
</dbReference>
<dbReference type="FunFam" id="3.30.70.270:FF:000001">
    <property type="entry name" value="Diguanylate cyclase domain protein"/>
    <property type="match status" value="1"/>
</dbReference>
<evidence type="ECO:0000256" key="3">
    <source>
        <dbReference type="ARBA" id="ARBA00012528"/>
    </source>
</evidence>
<reference evidence="9 10" key="1">
    <citation type="submission" date="2016-12" db="EMBL/GenBank/DDBJ databases">
        <title>Analysis of the Molecular Diversity Among Cronobacter Species Isolated from Filth Flies Using a Pan Genomic DNA Microarray.</title>
        <authorList>
            <person name="Pava-Ripoll M."/>
            <person name="Tall B."/>
            <person name="Farber J."/>
            <person name="Fanning S."/>
            <person name="Lehner A."/>
            <person name="Stephan R."/>
            <person name="Pagotto F."/>
            <person name="Iverson C."/>
            <person name="Ziobro G."/>
            <person name="Miller A."/>
            <person name="Pearson R."/>
            <person name="Yan Q."/>
            <person name="Kim M."/>
            <person name="Jeong S."/>
            <person name="Park J."/>
            <person name="Jun S."/>
            <person name="Choi H."/>
            <person name="Chung T."/>
            <person name="Yoo Y."/>
            <person name="Park E."/>
            <person name="Hwang S."/>
            <person name="Lee B."/>
            <person name="Sathyamoorthy V."/>
            <person name="Carter L."/>
            <person name="Mammel M."/>
            <person name="Jackson S."/>
            <person name="Kothary M."/>
            <person name="Patel I."/>
            <person name="Grim C."/>
            <person name="Gopinath G."/>
            <person name="Gangiredla J."/>
            <person name="Chase H."/>
        </authorList>
    </citation>
    <scope>NUCLEOTIDE SEQUENCE [LARGE SCALE GENOMIC DNA]</scope>
    <source>
        <strain evidence="9 10">MOD1-Md1s</strain>
    </source>
</reference>
<dbReference type="NCBIfam" id="TIGR00254">
    <property type="entry name" value="GGDEF"/>
    <property type="match status" value="1"/>
</dbReference>
<dbReference type="OrthoDB" id="9812260at2"/>
<dbReference type="GO" id="GO:1902201">
    <property type="term" value="P:negative regulation of bacterial-type flagellum-dependent cell motility"/>
    <property type="evidence" value="ECO:0007669"/>
    <property type="project" value="TreeGrafter"/>
</dbReference>
<dbReference type="GO" id="GO:0005886">
    <property type="term" value="C:plasma membrane"/>
    <property type="evidence" value="ECO:0007669"/>
    <property type="project" value="TreeGrafter"/>
</dbReference>
<proteinExistence type="predicted"/>
<dbReference type="Gene3D" id="3.30.70.270">
    <property type="match status" value="1"/>
</dbReference>
<feature type="transmembrane region" description="Helical" evidence="6">
    <location>
        <begin position="21"/>
        <end position="44"/>
    </location>
</feature>
<dbReference type="Pfam" id="PF22588">
    <property type="entry name" value="dCache_1_like"/>
    <property type="match status" value="1"/>
</dbReference>
<protein>
    <recommendedName>
        <fullName evidence="3">diguanylate cyclase</fullName>
        <ecNumber evidence="3">2.7.7.65</ecNumber>
    </recommendedName>
</protein>
<dbReference type="GO" id="GO:0043709">
    <property type="term" value="P:cell adhesion involved in single-species biofilm formation"/>
    <property type="evidence" value="ECO:0007669"/>
    <property type="project" value="TreeGrafter"/>
</dbReference>
<accession>A0A2T7AWN8</accession>
<evidence type="ECO:0000313" key="10">
    <source>
        <dbReference type="Proteomes" id="UP000244378"/>
    </source>
</evidence>
<comment type="catalytic activity">
    <reaction evidence="5">
        <text>2 GTP = 3',3'-c-di-GMP + 2 diphosphate</text>
        <dbReference type="Rhea" id="RHEA:24898"/>
        <dbReference type="ChEBI" id="CHEBI:33019"/>
        <dbReference type="ChEBI" id="CHEBI:37565"/>
        <dbReference type="ChEBI" id="CHEBI:58805"/>
        <dbReference type="EC" id="2.7.7.65"/>
    </reaction>
</comment>
<comment type="cofactor">
    <cofactor evidence="1">
        <name>Mg(2+)</name>
        <dbReference type="ChEBI" id="CHEBI:18420"/>
    </cofactor>
</comment>
<evidence type="ECO:0000313" key="11">
    <source>
        <dbReference type="Proteomes" id="UP000469927"/>
    </source>
</evidence>
<evidence type="ECO:0000256" key="2">
    <source>
        <dbReference type="ARBA" id="ARBA00004665"/>
    </source>
</evidence>
<dbReference type="PANTHER" id="PTHR45138:SF9">
    <property type="entry name" value="DIGUANYLATE CYCLASE DGCM-RELATED"/>
    <property type="match status" value="1"/>
</dbReference>
<feature type="domain" description="GGDEF" evidence="7">
    <location>
        <begin position="373"/>
        <end position="512"/>
    </location>
</feature>
<feature type="transmembrane region" description="Helical" evidence="6">
    <location>
        <begin position="294"/>
        <end position="312"/>
    </location>
</feature>
<evidence type="ECO:0000256" key="4">
    <source>
        <dbReference type="ARBA" id="ARBA00023134"/>
    </source>
</evidence>
<evidence type="ECO:0000313" key="8">
    <source>
        <dbReference type="EMBL" id="KAB0871844.1"/>
    </source>
</evidence>
<dbReference type="EMBL" id="MSAE01000006">
    <property type="protein sequence ID" value="PUX16652.1"/>
    <property type="molecule type" value="Genomic_DNA"/>
</dbReference>
<evidence type="ECO:0000256" key="5">
    <source>
        <dbReference type="ARBA" id="ARBA00034247"/>
    </source>
</evidence>
<dbReference type="CDD" id="cd12915">
    <property type="entry name" value="PDC2_DGC_like"/>
    <property type="match status" value="1"/>
</dbReference>
<dbReference type="InterPro" id="IPR029787">
    <property type="entry name" value="Nucleotide_cyclase"/>
</dbReference>
<dbReference type="PROSITE" id="PS50887">
    <property type="entry name" value="GGDEF"/>
    <property type="match status" value="1"/>
</dbReference>
<dbReference type="InterPro" id="IPR054327">
    <property type="entry name" value="His-kinase-like_sensor"/>
</dbReference>
<evidence type="ECO:0000256" key="6">
    <source>
        <dbReference type="SAM" id="Phobius"/>
    </source>
</evidence>
<dbReference type="SUPFAM" id="SSF55073">
    <property type="entry name" value="Nucleotide cyclase"/>
    <property type="match status" value="1"/>
</dbReference>
<keyword evidence="6" id="KW-0472">Membrane</keyword>
<evidence type="ECO:0000256" key="1">
    <source>
        <dbReference type="ARBA" id="ARBA00001946"/>
    </source>
</evidence>
<evidence type="ECO:0000313" key="9">
    <source>
        <dbReference type="EMBL" id="PUX16652.1"/>
    </source>
</evidence>
<dbReference type="SMART" id="SM00267">
    <property type="entry name" value="GGDEF"/>
    <property type="match status" value="1"/>
</dbReference>
<dbReference type="GO" id="GO:0005525">
    <property type="term" value="F:GTP binding"/>
    <property type="evidence" value="ECO:0007669"/>
    <property type="project" value="UniProtKB-KW"/>
</dbReference>
<gene>
    <name evidence="9" type="ORF">AUN14_05125</name>
    <name evidence="8" type="ORF">FZI19_20690</name>
</gene>
<dbReference type="GO" id="GO:0052621">
    <property type="term" value="F:diguanylate cyclase activity"/>
    <property type="evidence" value="ECO:0007669"/>
    <property type="project" value="UniProtKB-EC"/>
</dbReference>
<dbReference type="AlphaFoldDB" id="A0A2T7AWN8"/>